<dbReference type="Pfam" id="PF19315">
    <property type="entry name" value="MC_hydratase"/>
    <property type="match status" value="2"/>
</dbReference>
<evidence type="ECO:0000313" key="2">
    <source>
        <dbReference type="Proteomes" id="UP001612741"/>
    </source>
</evidence>
<name>A0ABW7Z8H2_9ACTN</name>
<dbReference type="InterPro" id="IPR029069">
    <property type="entry name" value="HotDog_dom_sf"/>
</dbReference>
<dbReference type="PANTHER" id="PTHR43664:SF1">
    <property type="entry name" value="BETA-METHYLMALYL-COA DEHYDRATASE"/>
    <property type="match status" value="1"/>
</dbReference>
<organism evidence="1 2">
    <name type="scientific">Nonomuraea typhae</name>
    <dbReference type="NCBI Taxonomy" id="2603600"/>
    <lineage>
        <taxon>Bacteria</taxon>
        <taxon>Bacillati</taxon>
        <taxon>Actinomycetota</taxon>
        <taxon>Actinomycetes</taxon>
        <taxon>Streptosporangiales</taxon>
        <taxon>Streptosporangiaceae</taxon>
        <taxon>Nonomuraea</taxon>
    </lineage>
</organism>
<dbReference type="PANTHER" id="PTHR43664">
    <property type="entry name" value="MONOAMINE OXIDASE-RELATED"/>
    <property type="match status" value="1"/>
</dbReference>
<dbReference type="SUPFAM" id="SSF54637">
    <property type="entry name" value="Thioesterase/thiol ester dehydrase-isomerase"/>
    <property type="match status" value="2"/>
</dbReference>
<dbReference type="RefSeq" id="WP_397090216.1">
    <property type="nucleotide sequence ID" value="NZ_JBITGY010000015.1"/>
</dbReference>
<dbReference type="InterPro" id="IPR048274">
    <property type="entry name" value="MC_hydratase"/>
</dbReference>
<reference evidence="1 2" key="1">
    <citation type="submission" date="2024-10" db="EMBL/GenBank/DDBJ databases">
        <title>The Natural Products Discovery Center: Release of the First 8490 Sequenced Strains for Exploring Actinobacteria Biosynthetic Diversity.</title>
        <authorList>
            <person name="Kalkreuter E."/>
            <person name="Kautsar S.A."/>
            <person name="Yang D."/>
            <person name="Bader C.D."/>
            <person name="Teijaro C.N."/>
            <person name="Fluegel L."/>
            <person name="Davis C.M."/>
            <person name="Simpson J.R."/>
            <person name="Lauterbach L."/>
            <person name="Steele A.D."/>
            <person name="Gui C."/>
            <person name="Meng S."/>
            <person name="Li G."/>
            <person name="Viehrig K."/>
            <person name="Ye F."/>
            <person name="Su P."/>
            <person name="Kiefer A.F."/>
            <person name="Nichols A."/>
            <person name="Cepeda A.J."/>
            <person name="Yan W."/>
            <person name="Fan B."/>
            <person name="Jiang Y."/>
            <person name="Adhikari A."/>
            <person name="Zheng C.-J."/>
            <person name="Schuster L."/>
            <person name="Cowan T.M."/>
            <person name="Smanski M.J."/>
            <person name="Chevrette M.G."/>
            <person name="De Carvalho L.P.S."/>
            <person name="Shen B."/>
        </authorList>
    </citation>
    <scope>NUCLEOTIDE SEQUENCE [LARGE SCALE GENOMIC DNA]</scope>
    <source>
        <strain evidence="1 2">NPDC050545</strain>
    </source>
</reference>
<dbReference type="CDD" id="cd03451">
    <property type="entry name" value="FkbR2"/>
    <property type="match status" value="2"/>
</dbReference>
<dbReference type="Proteomes" id="UP001612741">
    <property type="component" value="Unassembled WGS sequence"/>
</dbReference>
<accession>A0ABW7Z8H2</accession>
<gene>
    <name evidence="1" type="ORF">ACIBG2_44305</name>
</gene>
<keyword evidence="2" id="KW-1185">Reference proteome</keyword>
<protein>
    <submittedName>
        <fullName evidence="1">MaoC family dehydratase</fullName>
    </submittedName>
</protein>
<dbReference type="EMBL" id="JBITGY010000015">
    <property type="protein sequence ID" value="MFI6504472.1"/>
    <property type="molecule type" value="Genomic_DNA"/>
</dbReference>
<comment type="caution">
    <text evidence="1">The sequence shown here is derived from an EMBL/GenBank/DDBJ whole genome shotgun (WGS) entry which is preliminary data.</text>
</comment>
<proteinExistence type="predicted"/>
<dbReference type="Gene3D" id="3.10.129.10">
    <property type="entry name" value="Hotdog Thioesterase"/>
    <property type="match status" value="2"/>
</dbReference>
<sequence length="340" mass="37516">MTFSAYYLLGPGRYAERFGLDFEDFAVGQRFRHRPGVTLSQQDNTEHALDTMNSAMLHFDAAYAGHTGWGRPLMVSTLTAQRVIGLCAKTFARRRRLPGFDEIGLRAPVFGGDTLYAESEILAVDPGDDPDAGVVRVRTRGLNASGAEVIDLTYRAEIYRRGRGPDADPGGPPVDEPRFEAYDLVDGDLRERYGLFFEDCRPGERFTHHPGYTFLREEAIGQARRSMEFAPGYHEGPPVVSEMFVLATATTAATRTFGRVVANLGWYDIELPTPVRAGDTVRAESEILDARPSRSRPAEGVLSVATRAVNQRGEPVLSFRRSLLVHRRSADGPYGPAGYG</sequence>
<evidence type="ECO:0000313" key="1">
    <source>
        <dbReference type="EMBL" id="MFI6504472.1"/>
    </source>
</evidence>
<dbReference type="InterPro" id="IPR052342">
    <property type="entry name" value="MCH/BMMD"/>
</dbReference>